<evidence type="ECO:0000256" key="1">
    <source>
        <dbReference type="SAM" id="MobiDB-lite"/>
    </source>
</evidence>
<comment type="caution">
    <text evidence="3">The sequence shown here is derived from an EMBL/GenBank/DDBJ whole genome shotgun (WGS) entry which is preliminary data.</text>
</comment>
<reference evidence="3" key="1">
    <citation type="submission" date="2023-08" db="EMBL/GenBank/DDBJ databases">
        <authorList>
            <person name="Chen Y."/>
            <person name="Shah S."/>
            <person name="Dougan E. K."/>
            <person name="Thang M."/>
            <person name="Chan C."/>
        </authorList>
    </citation>
    <scope>NUCLEOTIDE SEQUENCE</scope>
</reference>
<keyword evidence="4" id="KW-1185">Reference proteome</keyword>
<evidence type="ECO:0000313" key="4">
    <source>
        <dbReference type="Proteomes" id="UP001178507"/>
    </source>
</evidence>
<dbReference type="GO" id="GO:0016491">
    <property type="term" value="F:oxidoreductase activity"/>
    <property type="evidence" value="ECO:0007669"/>
    <property type="project" value="InterPro"/>
</dbReference>
<evidence type="ECO:0000313" key="3">
    <source>
        <dbReference type="EMBL" id="CAJ1372019.1"/>
    </source>
</evidence>
<dbReference type="PANTHER" id="PTHR42923">
    <property type="entry name" value="PROTOPORPHYRINOGEN OXIDASE"/>
    <property type="match status" value="1"/>
</dbReference>
<dbReference type="Pfam" id="PF01593">
    <property type="entry name" value="Amino_oxidase"/>
    <property type="match status" value="1"/>
</dbReference>
<organism evidence="3 4">
    <name type="scientific">Effrenium voratum</name>
    <dbReference type="NCBI Taxonomy" id="2562239"/>
    <lineage>
        <taxon>Eukaryota</taxon>
        <taxon>Sar</taxon>
        <taxon>Alveolata</taxon>
        <taxon>Dinophyceae</taxon>
        <taxon>Suessiales</taxon>
        <taxon>Symbiodiniaceae</taxon>
        <taxon>Effrenium</taxon>
    </lineage>
</organism>
<dbReference type="AlphaFoldDB" id="A0AA36HMR4"/>
<feature type="region of interest" description="Disordered" evidence="1">
    <location>
        <begin position="51"/>
        <end position="84"/>
    </location>
</feature>
<accession>A0AA36HMR4</accession>
<dbReference type="SUPFAM" id="SSF51905">
    <property type="entry name" value="FAD/NAD(P)-binding domain"/>
    <property type="match status" value="1"/>
</dbReference>
<dbReference type="Proteomes" id="UP001178507">
    <property type="component" value="Unassembled WGS sequence"/>
</dbReference>
<feature type="non-terminal residue" evidence="3">
    <location>
        <position position="203"/>
    </location>
</feature>
<dbReference type="InterPro" id="IPR002937">
    <property type="entry name" value="Amino_oxidase"/>
</dbReference>
<evidence type="ECO:0000259" key="2">
    <source>
        <dbReference type="Pfam" id="PF01593"/>
    </source>
</evidence>
<dbReference type="InterPro" id="IPR036188">
    <property type="entry name" value="FAD/NAD-bd_sf"/>
</dbReference>
<sequence>MEPSLPLAPLAPWAPVAPPSLSRSRPQPQHVSGVDCIVAAASLTAAVACPGKSRGRRKRPALRAESRTRTVNPGTGEWVSPEDFPRPAGLKATANYAEAQALSEELKSHEGPSKTVAVIGGGLSGLACGKYLSDAKHRAVVLEARDVLGGKVSAWQDEDGDWIETGLHIFFGAYPNMMNLFAELGIEDRLQWKRHQMTFAMQD</sequence>
<gene>
    <name evidence="3" type="ORF">EVOR1521_LOCUS2178</name>
</gene>
<feature type="domain" description="Amine oxidase" evidence="2">
    <location>
        <begin position="123"/>
        <end position="199"/>
    </location>
</feature>
<dbReference type="InterPro" id="IPR050464">
    <property type="entry name" value="Zeta_carotene_desat/Oxidored"/>
</dbReference>
<proteinExistence type="predicted"/>
<protein>
    <recommendedName>
        <fullName evidence="2">Amine oxidase domain-containing protein</fullName>
    </recommendedName>
</protein>
<dbReference type="Gene3D" id="3.50.50.60">
    <property type="entry name" value="FAD/NAD(P)-binding domain"/>
    <property type="match status" value="1"/>
</dbReference>
<name>A0AA36HMR4_9DINO</name>
<dbReference type="PANTHER" id="PTHR42923:SF45">
    <property type="entry name" value="15-CIS-PHYTOENE DESATURASE, CHLOROPLASTIC_CHROMOPLASTIC"/>
    <property type="match status" value="1"/>
</dbReference>
<dbReference type="EMBL" id="CAUJNA010000111">
    <property type="protein sequence ID" value="CAJ1372019.1"/>
    <property type="molecule type" value="Genomic_DNA"/>
</dbReference>